<dbReference type="InterPro" id="IPR056118">
    <property type="entry name" value="DUF7701"/>
</dbReference>
<dbReference type="Proteomes" id="UP000317039">
    <property type="component" value="Chromosome"/>
</dbReference>
<dbReference type="KEGG" id="nod:FOH10_11040"/>
<dbReference type="GeneID" id="80332917"/>
<name>A0A516NJV7_9NOCA</name>
<sequence>MTYLDEIASQIRDNLPNDATPPDGAEPLFVLYAVLTRAKGESTTAEDVHDAWTAWMQALNPEHVALVPYDELAPSVQAEDSPFLKAIHRTAAQLRASQRVT</sequence>
<evidence type="ECO:0000313" key="2">
    <source>
        <dbReference type="EMBL" id="QDP79185.1"/>
    </source>
</evidence>
<feature type="domain" description="DUF7701" evidence="1">
    <location>
        <begin position="2"/>
        <end position="91"/>
    </location>
</feature>
<evidence type="ECO:0000259" key="1">
    <source>
        <dbReference type="Pfam" id="PF24792"/>
    </source>
</evidence>
<protein>
    <recommendedName>
        <fullName evidence="1">DUF7701 domain-containing protein</fullName>
    </recommendedName>
</protein>
<evidence type="ECO:0000313" key="3">
    <source>
        <dbReference type="Proteomes" id="UP000317039"/>
    </source>
</evidence>
<dbReference type="RefSeq" id="WP_143980644.1">
    <property type="nucleotide sequence ID" value="NZ_CP041695.1"/>
</dbReference>
<reference evidence="2 3" key="1">
    <citation type="submission" date="2019-07" db="EMBL/GenBank/DDBJ databases">
        <title>Complete Genome Sequence and Methylome Analysis of Nocardia otitidis-caviarum NEB252.</title>
        <authorList>
            <person name="Fomenkov A."/>
            <person name="Anton B.P."/>
            <person name="Vincze T."/>
            <person name="Roberts R.J."/>
        </authorList>
    </citation>
    <scope>NUCLEOTIDE SEQUENCE [LARGE SCALE GENOMIC DNA]</scope>
    <source>
        <strain evidence="2 3">NEB252</strain>
    </source>
</reference>
<accession>A0A516NJV7</accession>
<gene>
    <name evidence="2" type="ORF">FOH10_11040</name>
</gene>
<organism evidence="2 3">
    <name type="scientific">Nocardia otitidiscaviarum</name>
    <dbReference type="NCBI Taxonomy" id="1823"/>
    <lineage>
        <taxon>Bacteria</taxon>
        <taxon>Bacillati</taxon>
        <taxon>Actinomycetota</taxon>
        <taxon>Actinomycetes</taxon>
        <taxon>Mycobacteriales</taxon>
        <taxon>Nocardiaceae</taxon>
        <taxon>Nocardia</taxon>
    </lineage>
</organism>
<dbReference type="AlphaFoldDB" id="A0A516NJV7"/>
<dbReference type="Pfam" id="PF24792">
    <property type="entry name" value="DUF7701"/>
    <property type="match status" value="1"/>
</dbReference>
<dbReference type="EMBL" id="CP041695">
    <property type="protein sequence ID" value="QDP79185.1"/>
    <property type="molecule type" value="Genomic_DNA"/>
</dbReference>
<proteinExistence type="predicted"/>